<dbReference type="InterPro" id="IPR019180">
    <property type="entry name" value="Oxidoreductase-like_N"/>
</dbReference>
<sequence length="61" mass="6801">MSVKIIEKPEPPASNECCGSGSCCPCVWDYYRDQLHIWQQQQQMTSLELKVKEASLASPAG</sequence>
<protein>
    <recommendedName>
        <fullName evidence="1">Oxidoreductase-like domain-containing protein</fullName>
    </recommendedName>
</protein>
<reference evidence="2 3" key="1">
    <citation type="submission" date="2019-01" db="EMBL/GenBank/DDBJ databases">
        <authorList>
            <person name="Chen W.-M."/>
        </authorList>
    </citation>
    <scope>NUCLEOTIDE SEQUENCE [LARGE SCALE GENOMIC DNA]</scope>
    <source>
        <strain evidence="2 3">KYPC3</strain>
    </source>
</reference>
<dbReference type="EMBL" id="SACS01000014">
    <property type="protein sequence ID" value="RVU35634.1"/>
    <property type="molecule type" value="Genomic_DNA"/>
</dbReference>
<dbReference type="OrthoDB" id="6650029at2"/>
<gene>
    <name evidence="2" type="ORF">EOE67_13545</name>
</gene>
<comment type="caution">
    <text evidence="2">The sequence shown here is derived from an EMBL/GenBank/DDBJ whole genome shotgun (WGS) entry which is preliminary data.</text>
</comment>
<dbReference type="AlphaFoldDB" id="A0A437QM82"/>
<feature type="domain" description="Oxidoreductase-like" evidence="1">
    <location>
        <begin position="3"/>
        <end position="43"/>
    </location>
</feature>
<dbReference type="Pfam" id="PF09791">
    <property type="entry name" value="Oxidored-like"/>
    <property type="match status" value="1"/>
</dbReference>
<proteinExistence type="predicted"/>
<accession>A0A437QM82</accession>
<organism evidence="2 3">
    <name type="scientific">Rheinheimera riviphila</name>
    <dbReference type="NCBI Taxonomy" id="1834037"/>
    <lineage>
        <taxon>Bacteria</taxon>
        <taxon>Pseudomonadati</taxon>
        <taxon>Pseudomonadota</taxon>
        <taxon>Gammaproteobacteria</taxon>
        <taxon>Chromatiales</taxon>
        <taxon>Chromatiaceae</taxon>
        <taxon>Rheinheimera</taxon>
    </lineage>
</organism>
<evidence type="ECO:0000313" key="3">
    <source>
        <dbReference type="Proteomes" id="UP000283077"/>
    </source>
</evidence>
<name>A0A437QM82_9GAMM</name>
<evidence type="ECO:0000313" key="2">
    <source>
        <dbReference type="EMBL" id="RVU35634.1"/>
    </source>
</evidence>
<dbReference type="Proteomes" id="UP000283077">
    <property type="component" value="Unassembled WGS sequence"/>
</dbReference>
<evidence type="ECO:0000259" key="1">
    <source>
        <dbReference type="Pfam" id="PF09791"/>
    </source>
</evidence>
<keyword evidence="3" id="KW-1185">Reference proteome</keyword>